<dbReference type="Proteomes" id="UP000054843">
    <property type="component" value="Unassembled WGS sequence"/>
</dbReference>
<protein>
    <submittedName>
        <fullName evidence="1">Uncharacterized protein</fullName>
    </submittedName>
</protein>
<proteinExistence type="predicted"/>
<evidence type="ECO:0000313" key="1">
    <source>
        <dbReference type="EMBL" id="KRZ80118.1"/>
    </source>
</evidence>
<keyword evidence="2" id="KW-1185">Reference proteome</keyword>
<accession>A0A0V1N7Z5</accession>
<name>A0A0V1N7Z5_9BILA</name>
<organism evidence="1 2">
    <name type="scientific">Trichinella papuae</name>
    <dbReference type="NCBI Taxonomy" id="268474"/>
    <lineage>
        <taxon>Eukaryota</taxon>
        <taxon>Metazoa</taxon>
        <taxon>Ecdysozoa</taxon>
        <taxon>Nematoda</taxon>
        <taxon>Enoplea</taxon>
        <taxon>Dorylaimia</taxon>
        <taxon>Trichinellida</taxon>
        <taxon>Trichinellidae</taxon>
        <taxon>Trichinella</taxon>
    </lineage>
</organism>
<gene>
    <name evidence="1" type="ORF">T10_2463</name>
</gene>
<dbReference type="EMBL" id="JYDO01000004">
    <property type="protein sequence ID" value="KRZ80118.1"/>
    <property type="molecule type" value="Genomic_DNA"/>
</dbReference>
<sequence>MQSTTKKPQIRPLSRLHPSNSWLLPEQRQDLDILHKYKKRWFGKRLVKQKNIEANQPIRQRQARPII</sequence>
<dbReference type="AlphaFoldDB" id="A0A0V1N7Z5"/>
<evidence type="ECO:0000313" key="2">
    <source>
        <dbReference type="Proteomes" id="UP000054843"/>
    </source>
</evidence>
<comment type="caution">
    <text evidence="1">The sequence shown here is derived from an EMBL/GenBank/DDBJ whole genome shotgun (WGS) entry which is preliminary data.</text>
</comment>
<reference evidence="1 2" key="1">
    <citation type="submission" date="2015-01" db="EMBL/GenBank/DDBJ databases">
        <title>Evolution of Trichinella species and genotypes.</title>
        <authorList>
            <person name="Korhonen P.K."/>
            <person name="Edoardo P."/>
            <person name="Giuseppe L.R."/>
            <person name="Gasser R.B."/>
        </authorList>
    </citation>
    <scope>NUCLEOTIDE SEQUENCE [LARGE SCALE GENOMIC DNA]</scope>
    <source>
        <strain evidence="1">ISS1980</strain>
    </source>
</reference>